<dbReference type="SUPFAM" id="SSF48726">
    <property type="entry name" value="Immunoglobulin"/>
    <property type="match status" value="1"/>
</dbReference>
<dbReference type="PANTHER" id="PTHR45889:SF8">
    <property type="entry name" value="IG-LIKE DOMAIN-CONTAINING PROTEIN"/>
    <property type="match status" value="1"/>
</dbReference>
<dbReference type="EMBL" id="VIIS01001763">
    <property type="protein sequence ID" value="KAF0293190.1"/>
    <property type="molecule type" value="Genomic_DNA"/>
</dbReference>
<dbReference type="InterPro" id="IPR013162">
    <property type="entry name" value="CD80_C2-set"/>
</dbReference>
<evidence type="ECO:0000256" key="1">
    <source>
        <dbReference type="ARBA" id="ARBA00023157"/>
    </source>
</evidence>
<feature type="domain" description="CD80-like immunoglobulin C2-set" evidence="2">
    <location>
        <begin position="4"/>
        <end position="64"/>
    </location>
</feature>
<dbReference type="Proteomes" id="UP000440578">
    <property type="component" value="Unassembled WGS sequence"/>
</dbReference>
<proteinExistence type="predicted"/>
<accession>A0A6A4VP55</accession>
<evidence type="ECO:0000313" key="3">
    <source>
        <dbReference type="EMBL" id="KAF0293190.1"/>
    </source>
</evidence>
<dbReference type="PANTHER" id="PTHR45889">
    <property type="entry name" value="IG-LIKE DOMAIN-CONTAINING PROTEIN"/>
    <property type="match status" value="1"/>
</dbReference>
<name>A0A6A4VP55_AMPAM</name>
<gene>
    <name evidence="3" type="ORF">FJT64_008914</name>
</gene>
<organism evidence="3 4">
    <name type="scientific">Amphibalanus amphitrite</name>
    <name type="common">Striped barnacle</name>
    <name type="synonym">Balanus amphitrite</name>
    <dbReference type="NCBI Taxonomy" id="1232801"/>
    <lineage>
        <taxon>Eukaryota</taxon>
        <taxon>Metazoa</taxon>
        <taxon>Ecdysozoa</taxon>
        <taxon>Arthropoda</taxon>
        <taxon>Crustacea</taxon>
        <taxon>Multicrustacea</taxon>
        <taxon>Cirripedia</taxon>
        <taxon>Thoracica</taxon>
        <taxon>Thoracicalcarea</taxon>
        <taxon>Balanomorpha</taxon>
        <taxon>Balanoidea</taxon>
        <taxon>Balanidae</taxon>
        <taxon>Amphibalaninae</taxon>
        <taxon>Amphibalanus</taxon>
    </lineage>
</organism>
<reference evidence="3 4" key="1">
    <citation type="submission" date="2019-07" db="EMBL/GenBank/DDBJ databases">
        <title>Draft genome assembly of a fouling barnacle, Amphibalanus amphitrite (Darwin, 1854): The first reference genome for Thecostraca.</title>
        <authorList>
            <person name="Kim W."/>
        </authorList>
    </citation>
    <scope>NUCLEOTIDE SEQUENCE [LARGE SCALE GENOMIC DNA]</scope>
    <source>
        <strain evidence="3">SNU_AA5</strain>
        <tissue evidence="3">Soma without cirri and trophi</tissue>
    </source>
</reference>
<keyword evidence="1" id="KW-1015">Disulfide bond</keyword>
<dbReference type="Pfam" id="PF08205">
    <property type="entry name" value="C2-set_2"/>
    <property type="match status" value="1"/>
</dbReference>
<dbReference type="OrthoDB" id="6369918at2759"/>
<evidence type="ECO:0000313" key="4">
    <source>
        <dbReference type="Proteomes" id="UP000440578"/>
    </source>
</evidence>
<protein>
    <recommendedName>
        <fullName evidence="2">CD80-like immunoglobulin C2-set domain-containing protein</fullName>
    </recommendedName>
</protein>
<dbReference type="AlphaFoldDB" id="A0A6A4VP55"/>
<sequence length="167" mass="18357">MAEMARPKAEIVWYLGNTQLYDSIEVQDTQVNSTGHWNSLSTLTYQFHKEDNGKSLRCVASHAGYDKDDMGDQQARETAVDVDVQFAAYRPGGNNIGRVYGFTAGQPGEVTVNFTANPVPSRMFWKVGDTVQVPAGGTDRIDRRFSSGMITVVRRGRGRGGMVTDCA</sequence>
<keyword evidence="4" id="KW-1185">Reference proteome</keyword>
<evidence type="ECO:0000259" key="2">
    <source>
        <dbReference type="Pfam" id="PF08205"/>
    </source>
</evidence>
<dbReference type="InterPro" id="IPR036179">
    <property type="entry name" value="Ig-like_dom_sf"/>
</dbReference>
<comment type="caution">
    <text evidence="3">The sequence shown here is derived from an EMBL/GenBank/DDBJ whole genome shotgun (WGS) entry which is preliminary data.</text>
</comment>
<dbReference type="Gene3D" id="2.60.40.10">
    <property type="entry name" value="Immunoglobulins"/>
    <property type="match status" value="1"/>
</dbReference>
<dbReference type="InterPro" id="IPR013783">
    <property type="entry name" value="Ig-like_fold"/>
</dbReference>